<dbReference type="InterPro" id="IPR004332">
    <property type="entry name" value="Transposase_MuDR"/>
</dbReference>
<dbReference type="AlphaFoldDB" id="A0AAV3PRV7"/>
<reference evidence="3 4" key="1">
    <citation type="submission" date="2024-01" db="EMBL/GenBank/DDBJ databases">
        <title>The complete chloroplast genome sequence of Lithospermum erythrorhizon: insights into the phylogenetic relationship among Boraginaceae species and the maternal lineages of purple gromwells.</title>
        <authorList>
            <person name="Okada T."/>
            <person name="Watanabe K."/>
        </authorList>
    </citation>
    <scope>NUCLEOTIDE SEQUENCE [LARGE SCALE GENOMIC DNA]</scope>
</reference>
<evidence type="ECO:0000259" key="2">
    <source>
        <dbReference type="Pfam" id="PF03108"/>
    </source>
</evidence>
<feature type="domain" description="Transposase MuDR plant" evidence="2">
    <location>
        <begin position="172"/>
        <end position="227"/>
    </location>
</feature>
<keyword evidence="4" id="KW-1185">Reference proteome</keyword>
<feature type="compositionally biased region" description="Polar residues" evidence="1">
    <location>
        <begin position="667"/>
        <end position="678"/>
    </location>
</feature>
<organism evidence="3 4">
    <name type="scientific">Lithospermum erythrorhizon</name>
    <name type="common">Purple gromwell</name>
    <name type="synonym">Lithospermum officinale var. erythrorhizon</name>
    <dbReference type="NCBI Taxonomy" id="34254"/>
    <lineage>
        <taxon>Eukaryota</taxon>
        <taxon>Viridiplantae</taxon>
        <taxon>Streptophyta</taxon>
        <taxon>Embryophyta</taxon>
        <taxon>Tracheophyta</taxon>
        <taxon>Spermatophyta</taxon>
        <taxon>Magnoliopsida</taxon>
        <taxon>eudicotyledons</taxon>
        <taxon>Gunneridae</taxon>
        <taxon>Pentapetalae</taxon>
        <taxon>asterids</taxon>
        <taxon>lamiids</taxon>
        <taxon>Boraginales</taxon>
        <taxon>Boraginaceae</taxon>
        <taxon>Boraginoideae</taxon>
        <taxon>Lithospermeae</taxon>
        <taxon>Lithospermum</taxon>
    </lineage>
</organism>
<sequence>MASNRNKRDRSQKEEVDKPLIFQDEYRKYRGLFGDNGGSYNDLERACDLNNCGDLNMENNGGGYDDLERTCDLEDNSGGYDDLETSFFMNEDEDVQCMDAYQLDDTCYSNEDQALEELGPVLGEIPTSPDFGITDQLELSENEEECQASDDTPMHFNRVVHLKEPVILPRIVFSSATEFRESVREYALKTKKPLYFHKNEKWRLQVKCRVEDCNFTIWCSRVGKTNDLAIKMLFDHHICGDALRNKMVTTKYLAHKYVNKIQRDLKLSVGNFIGDVSDDLGVEISGIMAWRAIQEAGYLFFGNEKQQFAKLWSYGYEILKIMPTSTVRIKLDDKKFQRMYVCPGPLKVGIDANNGIYPVVWAGMEGLEIAIQREVPQVEHRLCVKHLHANWSKRFPRKIFKDLMWKAAKASNVPYFELIMESIKRLSVDAYEALNKIARKKWTRCAFRSGTNCPMLTSNWAESFNKVILKARDQPIITMLNTIYHIMMNRLQSEMKCILKLKGDVCPRVHELLKSRKKRTNEFITRSSGALARGTPCVHAVCVYKSHNKNPRNFADRDFTIDTFKEVYNHTLEPLGSPSFWPNPELSEILPPDIRILPGRPKKCRIIYAQELKEKAEKVVEEKANKAKEDKGADSEVFKASRKRSVIHCKVCGGASHNARTYPKKSGSMSQPAPTNAL</sequence>
<feature type="region of interest" description="Disordered" evidence="1">
    <location>
        <begin position="655"/>
        <end position="678"/>
    </location>
</feature>
<dbReference type="EMBL" id="BAABME010002304">
    <property type="protein sequence ID" value="GAA0154028.1"/>
    <property type="molecule type" value="Genomic_DNA"/>
</dbReference>
<gene>
    <name evidence="3" type="ORF">LIER_12128</name>
</gene>
<comment type="caution">
    <text evidence="3">The sequence shown here is derived from an EMBL/GenBank/DDBJ whole genome shotgun (WGS) entry which is preliminary data.</text>
</comment>
<dbReference type="Pfam" id="PF03108">
    <property type="entry name" value="DBD_Tnp_Mut"/>
    <property type="match status" value="1"/>
</dbReference>
<proteinExistence type="predicted"/>
<evidence type="ECO:0000313" key="3">
    <source>
        <dbReference type="EMBL" id="GAA0154028.1"/>
    </source>
</evidence>
<dbReference type="Proteomes" id="UP001454036">
    <property type="component" value="Unassembled WGS sequence"/>
</dbReference>
<accession>A0AAV3PRV7</accession>
<evidence type="ECO:0000256" key="1">
    <source>
        <dbReference type="SAM" id="MobiDB-lite"/>
    </source>
</evidence>
<dbReference type="PANTHER" id="PTHR31973">
    <property type="entry name" value="POLYPROTEIN, PUTATIVE-RELATED"/>
    <property type="match status" value="1"/>
</dbReference>
<protein>
    <recommendedName>
        <fullName evidence="2">Transposase MuDR plant domain-containing protein</fullName>
    </recommendedName>
</protein>
<dbReference type="PANTHER" id="PTHR31973:SF187">
    <property type="entry name" value="MUTATOR TRANSPOSASE MUDRA PROTEIN"/>
    <property type="match status" value="1"/>
</dbReference>
<evidence type="ECO:0000313" key="4">
    <source>
        <dbReference type="Proteomes" id="UP001454036"/>
    </source>
</evidence>
<name>A0AAV3PRV7_LITER</name>